<dbReference type="AlphaFoldDB" id="A0A1Y1CL10"/>
<sequence>MILLDKPYVSKFLKETIVKYNFPALDTGNVTENGELSLISSEQIIQHFHDNTNSRIYTNSENSINWIVNHLSFTKLPEYINVFKNKVEFRKLVQGMYPNFFFKEVLLHDLDDIQLADLPMPFIIKPAVGFLSLGVHKVVNEHDWVRVKQLIREEFTDAQALFPIEVVNASSFLIEEVIAGEEFAFDAYFDENGQPVVLGIMKHLFSSDKDVSDRVYYTSKELVMTYLRQFTQFVEELGKRAELKNFPVHVEVRVDENGKLIPIEVNPMRFGGWCTTADLTYLATGLNPYHCFLSNIQPDWNQILKTMDDEIYSLIILDNSTKVPSSQITQFNYEKLLSRFCNPLELRKIDFKMYSIFGMLFTKTPKDKFTEIEEILGSDLREFIHVETH</sequence>
<keyword evidence="2 4" id="KW-0547">Nucleotide-binding</keyword>
<dbReference type="KEGG" id="mbas:ALGA_2681"/>
<gene>
    <name evidence="6" type="ORF">ALGA_2681</name>
</gene>
<evidence type="ECO:0000256" key="4">
    <source>
        <dbReference type="PROSITE-ProRule" id="PRU00409"/>
    </source>
</evidence>
<feature type="domain" description="ATP-grasp" evidence="5">
    <location>
        <begin position="91"/>
        <end position="297"/>
    </location>
</feature>
<evidence type="ECO:0000256" key="2">
    <source>
        <dbReference type="ARBA" id="ARBA00022741"/>
    </source>
</evidence>
<protein>
    <submittedName>
        <fullName evidence="6">ATP-grasp domain-containing protein</fullName>
    </submittedName>
</protein>
<proteinExistence type="predicted"/>
<dbReference type="PANTHER" id="PTHR43585:SF2">
    <property type="entry name" value="ATP-GRASP ENZYME FSQD"/>
    <property type="match status" value="1"/>
</dbReference>
<dbReference type="PANTHER" id="PTHR43585">
    <property type="entry name" value="FUMIPYRROLE BIOSYNTHESIS PROTEIN C"/>
    <property type="match status" value="1"/>
</dbReference>
<dbReference type="EMBL" id="AP018042">
    <property type="protein sequence ID" value="BAX80994.1"/>
    <property type="molecule type" value="Genomic_DNA"/>
</dbReference>
<dbReference type="PROSITE" id="PS50975">
    <property type="entry name" value="ATP_GRASP"/>
    <property type="match status" value="1"/>
</dbReference>
<evidence type="ECO:0000313" key="6">
    <source>
        <dbReference type="EMBL" id="BAX80994.1"/>
    </source>
</evidence>
<accession>A0A1Y1CL10</accession>
<evidence type="ECO:0000313" key="7">
    <source>
        <dbReference type="Proteomes" id="UP000218267"/>
    </source>
</evidence>
<dbReference type="InterPro" id="IPR011761">
    <property type="entry name" value="ATP-grasp"/>
</dbReference>
<evidence type="ECO:0000259" key="5">
    <source>
        <dbReference type="PROSITE" id="PS50975"/>
    </source>
</evidence>
<dbReference type="Proteomes" id="UP000218267">
    <property type="component" value="Chromosome"/>
</dbReference>
<dbReference type="GO" id="GO:0046872">
    <property type="term" value="F:metal ion binding"/>
    <property type="evidence" value="ECO:0007669"/>
    <property type="project" value="InterPro"/>
</dbReference>
<evidence type="ECO:0000256" key="3">
    <source>
        <dbReference type="ARBA" id="ARBA00022840"/>
    </source>
</evidence>
<dbReference type="GO" id="GO:0005524">
    <property type="term" value="F:ATP binding"/>
    <property type="evidence" value="ECO:0007669"/>
    <property type="project" value="UniProtKB-UniRule"/>
</dbReference>
<dbReference type="SUPFAM" id="SSF56059">
    <property type="entry name" value="Glutathione synthetase ATP-binding domain-like"/>
    <property type="match status" value="1"/>
</dbReference>
<dbReference type="InterPro" id="IPR052032">
    <property type="entry name" value="ATP-dep_AA_Ligase"/>
</dbReference>
<dbReference type="Pfam" id="PF13535">
    <property type="entry name" value="ATP-grasp_4"/>
    <property type="match status" value="1"/>
</dbReference>
<name>A0A1Y1CL10_9BACT</name>
<evidence type="ECO:0000256" key="1">
    <source>
        <dbReference type="ARBA" id="ARBA00022598"/>
    </source>
</evidence>
<keyword evidence="1" id="KW-0436">Ligase</keyword>
<reference evidence="7" key="2">
    <citation type="journal article" date="2020" name="Antonie Van Leeuwenhoek">
        <title>Labilibaculum antarcticum sp. nov., a novel facultative anaerobic, psychrotorelant bacterium isolated from marine sediment of Antarctica.</title>
        <authorList>
            <person name="Watanabe M."/>
            <person name="Kojima H."/>
            <person name="Fukui M."/>
        </authorList>
    </citation>
    <scope>NUCLEOTIDE SEQUENCE [LARGE SCALE GENOMIC DNA]</scope>
    <source>
        <strain evidence="7">SPP2</strain>
    </source>
</reference>
<reference evidence="6 7" key="1">
    <citation type="journal article" date="2018" name="Mar. Genomics">
        <title>Complete genome sequence of Marinifilaceae bacterium strain SPP2, isolated from the Antarctic marine sediment.</title>
        <authorList>
            <person name="Watanabe M."/>
            <person name="Kojima H."/>
            <person name="Fukui M."/>
        </authorList>
    </citation>
    <scope>NUCLEOTIDE SEQUENCE [LARGE SCALE GENOMIC DNA]</scope>
    <source>
        <strain evidence="6 7">SPP2</strain>
    </source>
</reference>
<keyword evidence="3 4" id="KW-0067">ATP-binding</keyword>
<dbReference type="RefSeq" id="WP_096429904.1">
    <property type="nucleotide sequence ID" value="NZ_AP018042.1"/>
</dbReference>
<dbReference type="GO" id="GO:0016874">
    <property type="term" value="F:ligase activity"/>
    <property type="evidence" value="ECO:0007669"/>
    <property type="project" value="UniProtKB-KW"/>
</dbReference>
<organism evidence="6 7">
    <name type="scientific">Labilibaculum antarcticum</name>
    <dbReference type="NCBI Taxonomy" id="1717717"/>
    <lineage>
        <taxon>Bacteria</taxon>
        <taxon>Pseudomonadati</taxon>
        <taxon>Bacteroidota</taxon>
        <taxon>Bacteroidia</taxon>
        <taxon>Marinilabiliales</taxon>
        <taxon>Marinifilaceae</taxon>
        <taxon>Labilibaculum</taxon>
    </lineage>
</organism>
<dbReference type="OrthoDB" id="9803907at2"/>
<keyword evidence="7" id="KW-1185">Reference proteome</keyword>
<dbReference type="Gene3D" id="3.30.470.20">
    <property type="entry name" value="ATP-grasp fold, B domain"/>
    <property type="match status" value="1"/>
</dbReference>